<feature type="region of interest" description="Disordered" evidence="1">
    <location>
        <begin position="432"/>
        <end position="459"/>
    </location>
</feature>
<organism evidence="2 3">
    <name type="scientific">Prorocentrum cordatum</name>
    <dbReference type="NCBI Taxonomy" id="2364126"/>
    <lineage>
        <taxon>Eukaryota</taxon>
        <taxon>Sar</taxon>
        <taxon>Alveolata</taxon>
        <taxon>Dinophyceae</taxon>
        <taxon>Prorocentrales</taxon>
        <taxon>Prorocentraceae</taxon>
        <taxon>Prorocentrum</taxon>
    </lineage>
</organism>
<proteinExistence type="predicted"/>
<evidence type="ECO:0000313" key="3">
    <source>
        <dbReference type="Proteomes" id="UP001189429"/>
    </source>
</evidence>
<feature type="compositionally biased region" description="Acidic residues" evidence="1">
    <location>
        <begin position="304"/>
        <end position="328"/>
    </location>
</feature>
<dbReference type="Proteomes" id="UP001189429">
    <property type="component" value="Unassembled WGS sequence"/>
</dbReference>
<protein>
    <recommendedName>
        <fullName evidence="4">RWD domain-containing protein</fullName>
    </recommendedName>
</protein>
<accession>A0ABN9Q9W6</accession>
<feature type="compositionally biased region" description="Basic and acidic residues" evidence="1">
    <location>
        <begin position="356"/>
        <end position="370"/>
    </location>
</feature>
<gene>
    <name evidence="2" type="ORF">PCOR1329_LOCUS10088</name>
</gene>
<feature type="region of interest" description="Disordered" evidence="1">
    <location>
        <begin position="1"/>
        <end position="41"/>
    </location>
</feature>
<feature type="compositionally biased region" description="Low complexity" evidence="1">
    <location>
        <begin position="13"/>
        <end position="23"/>
    </location>
</feature>
<feature type="region of interest" description="Disordered" evidence="1">
    <location>
        <begin position="352"/>
        <end position="389"/>
    </location>
</feature>
<feature type="compositionally biased region" description="Low complexity" evidence="1">
    <location>
        <begin position="440"/>
        <end position="459"/>
    </location>
</feature>
<name>A0ABN9Q9W6_9DINO</name>
<comment type="caution">
    <text evidence="2">The sequence shown here is derived from an EMBL/GenBank/DDBJ whole genome shotgun (WGS) entry which is preliminary data.</text>
</comment>
<dbReference type="EMBL" id="CAUYUJ010002847">
    <property type="protein sequence ID" value="CAK0802634.1"/>
    <property type="molecule type" value="Genomic_DNA"/>
</dbReference>
<feature type="region of interest" description="Disordered" evidence="1">
    <location>
        <begin position="287"/>
        <end position="328"/>
    </location>
</feature>
<keyword evidence="3" id="KW-1185">Reference proteome</keyword>
<sequence length="715" mass="74543">MPAMGTAPAAGNSRPRSSGSADARAARRSRSQSRGRSGTQQLEYQAEVAAALGDVGTAAPSTPEVVRRAPAIHLPLLDARVANIKAMGLGSRGASVKWSDVSEQYECVLQRAADYAGKVDTVFSSAPTRFASPPPILDAPTAKCCDISGRPEGLGIAALEWAKPFNLKILSAVRDRRKAAPVSPIVVRLPGCNGAGSTFSLYLVCKIYKYSLHLREIAPAQRCSVDAVYDECTASVSALEVLADLHSRPEVAGAVTIGTCSFGKAIGDFTPVSDVCALEDVLVAPPRPPMPAVEAGRDLPAAGDDSEGDEDEEEGGEADGGDAAGADDDDYMAHLLEAIMDDAEFVEQARAASGIHAKEERRAVDVDRQRSSAAGQKRQQAKKRPKVSDLDLAAAVASSFGPEADATAGPLAPHAFEDLHLAHGLVVAERSTASTATTGSQEARSSPAPAAEPAASAPADLGPLPLAGLAPAVGPALLSATLAAWQDSARLSEQALRWAAAARSQMDDLLLVAARDMHLSMIEVGGCVRLVRWRTFTPPGIGHLVELRNDKPVWLPEVSARLAEADYSGAPIVHPCAMKYVKLRADREAVPPMAFQIRKIWGACIDIRSGADLQGVHCALCESSISGMTLASPDEVVVPCPFCCLAFHTCCGRALGAHVRASFQHAAASSTAPATAPALPAPPVAVPHEPPPAGISNAIWQARLCPACTACMRCA</sequence>
<evidence type="ECO:0000313" key="2">
    <source>
        <dbReference type="EMBL" id="CAK0802634.1"/>
    </source>
</evidence>
<reference evidence="2" key="1">
    <citation type="submission" date="2023-10" db="EMBL/GenBank/DDBJ databases">
        <authorList>
            <person name="Chen Y."/>
            <person name="Shah S."/>
            <person name="Dougan E. K."/>
            <person name="Thang M."/>
            <person name="Chan C."/>
        </authorList>
    </citation>
    <scope>NUCLEOTIDE SEQUENCE [LARGE SCALE GENOMIC DNA]</scope>
</reference>
<evidence type="ECO:0000256" key="1">
    <source>
        <dbReference type="SAM" id="MobiDB-lite"/>
    </source>
</evidence>
<evidence type="ECO:0008006" key="4">
    <source>
        <dbReference type="Google" id="ProtNLM"/>
    </source>
</evidence>